<evidence type="ECO:0000313" key="3">
    <source>
        <dbReference type="Proteomes" id="UP001529510"/>
    </source>
</evidence>
<dbReference type="AlphaFoldDB" id="A0ABD0PUH4"/>
<feature type="region of interest" description="Disordered" evidence="1">
    <location>
        <begin position="231"/>
        <end position="267"/>
    </location>
</feature>
<reference evidence="2 3" key="1">
    <citation type="submission" date="2024-05" db="EMBL/GenBank/DDBJ databases">
        <title>Genome sequencing and assembly of Indian major carp, Cirrhinus mrigala (Hamilton, 1822).</title>
        <authorList>
            <person name="Mohindra V."/>
            <person name="Chowdhury L.M."/>
            <person name="Lal K."/>
            <person name="Jena J.K."/>
        </authorList>
    </citation>
    <scope>NUCLEOTIDE SEQUENCE [LARGE SCALE GENOMIC DNA]</scope>
    <source>
        <strain evidence="2">CM1030</strain>
        <tissue evidence="2">Blood</tissue>
    </source>
</reference>
<dbReference type="EMBL" id="JAMKFB020000013">
    <property type="protein sequence ID" value="KAL0177683.1"/>
    <property type="molecule type" value="Genomic_DNA"/>
</dbReference>
<feature type="compositionally biased region" description="Low complexity" evidence="1">
    <location>
        <begin position="72"/>
        <end position="88"/>
    </location>
</feature>
<gene>
    <name evidence="2" type="ORF">M9458_026577</name>
</gene>
<feature type="region of interest" description="Disordered" evidence="1">
    <location>
        <begin position="71"/>
        <end position="136"/>
    </location>
</feature>
<accession>A0ABD0PUH4</accession>
<comment type="caution">
    <text evidence="2">The sequence shown here is derived from an EMBL/GenBank/DDBJ whole genome shotgun (WGS) entry which is preliminary data.</text>
</comment>
<sequence length="267" mass="28837">MAETWRNMCGSLWTIVILPCDDLTLMEGFWYGLEEDIRFVMPRADLCWSLKSYINFALWIAGSAFTVDEAESSPGSSHVSVTSPESSPILAASPKPSQLPPHGAVLPEPTANGEPEPAAVIDQADDRPRARAPNLERRRIQLPTHCTTAEGEQEMDLGGLIDFHSEIPILLYSPELLTWENIPPNLPLLPPLIDLFPSSAPSPLDPISPSARPQFTIGCLGSLQVCPSPAPLALSLEDPSTPPPASEAQTPPQFCDPVAPPWLPAPS</sequence>
<feature type="compositionally biased region" description="Basic and acidic residues" evidence="1">
    <location>
        <begin position="124"/>
        <end position="136"/>
    </location>
</feature>
<organism evidence="2 3">
    <name type="scientific">Cirrhinus mrigala</name>
    <name type="common">Mrigala</name>
    <dbReference type="NCBI Taxonomy" id="683832"/>
    <lineage>
        <taxon>Eukaryota</taxon>
        <taxon>Metazoa</taxon>
        <taxon>Chordata</taxon>
        <taxon>Craniata</taxon>
        <taxon>Vertebrata</taxon>
        <taxon>Euteleostomi</taxon>
        <taxon>Actinopterygii</taxon>
        <taxon>Neopterygii</taxon>
        <taxon>Teleostei</taxon>
        <taxon>Ostariophysi</taxon>
        <taxon>Cypriniformes</taxon>
        <taxon>Cyprinidae</taxon>
        <taxon>Labeoninae</taxon>
        <taxon>Labeonini</taxon>
        <taxon>Cirrhinus</taxon>
    </lineage>
</organism>
<name>A0ABD0PUH4_CIRMR</name>
<proteinExistence type="predicted"/>
<keyword evidence="3" id="KW-1185">Reference proteome</keyword>
<dbReference type="Proteomes" id="UP001529510">
    <property type="component" value="Unassembled WGS sequence"/>
</dbReference>
<evidence type="ECO:0000256" key="1">
    <source>
        <dbReference type="SAM" id="MobiDB-lite"/>
    </source>
</evidence>
<feature type="non-terminal residue" evidence="2">
    <location>
        <position position="267"/>
    </location>
</feature>
<evidence type="ECO:0000313" key="2">
    <source>
        <dbReference type="EMBL" id="KAL0177683.1"/>
    </source>
</evidence>
<feature type="compositionally biased region" description="Pro residues" evidence="1">
    <location>
        <begin position="258"/>
        <end position="267"/>
    </location>
</feature>
<protein>
    <submittedName>
        <fullName evidence="2">Uncharacterized protein</fullName>
    </submittedName>
</protein>